<name>A0ABU0I420_9HYPH</name>
<accession>A0ABU0I420</accession>
<sequence>MSIFDSLGGSLGQMAMKALPGLIQQVLPGGLNALLDRLRRAGYESQVSSWLGRGPNEPITAEDLQKVIDNQQVRDLATKLGVPVDQLFPTLAKTLPEAVDQHSPNGELHLPKA</sequence>
<gene>
    <name evidence="1" type="ORF">QO012_003881</name>
</gene>
<keyword evidence="2" id="KW-1185">Reference proteome</keyword>
<dbReference type="InterPro" id="IPR027405">
    <property type="entry name" value="YidB-like"/>
</dbReference>
<dbReference type="Gene3D" id="1.10.10.690">
    <property type="entry name" value="YidB-like"/>
    <property type="match status" value="1"/>
</dbReference>
<evidence type="ECO:0000313" key="1">
    <source>
        <dbReference type="EMBL" id="MDQ0449364.1"/>
    </source>
</evidence>
<evidence type="ECO:0000313" key="2">
    <source>
        <dbReference type="Proteomes" id="UP001231124"/>
    </source>
</evidence>
<dbReference type="Proteomes" id="UP001231124">
    <property type="component" value="Unassembled WGS sequence"/>
</dbReference>
<dbReference type="EMBL" id="JAUSVP010000014">
    <property type="protein sequence ID" value="MDQ0449364.1"/>
    <property type="molecule type" value="Genomic_DNA"/>
</dbReference>
<organism evidence="1 2">
    <name type="scientific">Methylobacterium aerolatum</name>
    <dbReference type="NCBI Taxonomy" id="418708"/>
    <lineage>
        <taxon>Bacteria</taxon>
        <taxon>Pseudomonadati</taxon>
        <taxon>Pseudomonadota</taxon>
        <taxon>Alphaproteobacteria</taxon>
        <taxon>Hyphomicrobiales</taxon>
        <taxon>Methylobacteriaceae</taxon>
        <taxon>Methylobacterium</taxon>
    </lineage>
</organism>
<comment type="caution">
    <text evidence="1">The sequence shown here is derived from an EMBL/GenBank/DDBJ whole genome shotgun (WGS) entry which is preliminary data.</text>
</comment>
<protein>
    <submittedName>
        <fullName evidence="1">Uncharacterized protein YidB (DUF937 family)</fullName>
    </submittedName>
</protein>
<dbReference type="SUPFAM" id="SSF140804">
    <property type="entry name" value="YidB-like"/>
    <property type="match status" value="1"/>
</dbReference>
<reference evidence="1 2" key="1">
    <citation type="submission" date="2023-07" db="EMBL/GenBank/DDBJ databases">
        <title>Genomic Encyclopedia of Type Strains, Phase IV (KMG-IV): sequencing the most valuable type-strain genomes for metagenomic binning, comparative biology and taxonomic classification.</title>
        <authorList>
            <person name="Goeker M."/>
        </authorList>
    </citation>
    <scope>NUCLEOTIDE SEQUENCE [LARGE SCALE GENOMIC DNA]</scope>
    <source>
        <strain evidence="1 2">DSM 19013</strain>
    </source>
</reference>
<dbReference type="Pfam" id="PF20159">
    <property type="entry name" value="YidB"/>
    <property type="match status" value="1"/>
</dbReference>
<proteinExistence type="predicted"/>
<dbReference type="InterPro" id="IPR045372">
    <property type="entry name" value="YidB"/>
</dbReference>